<comment type="subcellular location">
    <subcellularLocation>
        <location evidence="1">Membrane</location>
        <topology evidence="1">Multi-pass membrane protein</topology>
    </subcellularLocation>
</comment>
<proteinExistence type="inferred from homology"/>
<accession>A0A8K0SAL7</accession>
<dbReference type="EMBL" id="JAGPNK010000059">
    <property type="protein sequence ID" value="KAH7302816.1"/>
    <property type="molecule type" value="Genomic_DNA"/>
</dbReference>
<protein>
    <recommendedName>
        <fullName evidence="6">Rhodopsin domain-containing protein</fullName>
    </recommendedName>
</protein>
<dbReference type="GO" id="GO:0016020">
    <property type="term" value="C:membrane"/>
    <property type="evidence" value="ECO:0007669"/>
    <property type="project" value="UniProtKB-SubCell"/>
</dbReference>
<evidence type="ECO:0000256" key="2">
    <source>
        <dbReference type="ARBA" id="ARBA00022692"/>
    </source>
</evidence>
<evidence type="ECO:0000313" key="7">
    <source>
        <dbReference type="EMBL" id="KAH7302816.1"/>
    </source>
</evidence>
<dbReference type="OrthoDB" id="4682787at2759"/>
<feature type="domain" description="Rhodopsin" evidence="6">
    <location>
        <begin position="2"/>
        <end position="151"/>
    </location>
</feature>
<evidence type="ECO:0000313" key="8">
    <source>
        <dbReference type="Proteomes" id="UP000813444"/>
    </source>
</evidence>
<organism evidence="7 8">
    <name type="scientific">Stachybotrys elegans</name>
    <dbReference type="NCBI Taxonomy" id="80388"/>
    <lineage>
        <taxon>Eukaryota</taxon>
        <taxon>Fungi</taxon>
        <taxon>Dikarya</taxon>
        <taxon>Ascomycota</taxon>
        <taxon>Pezizomycotina</taxon>
        <taxon>Sordariomycetes</taxon>
        <taxon>Hypocreomycetidae</taxon>
        <taxon>Hypocreales</taxon>
        <taxon>Stachybotryaceae</taxon>
        <taxon>Stachybotrys</taxon>
    </lineage>
</organism>
<gene>
    <name evidence="7" type="ORF">B0I35DRAFT_320808</name>
</gene>
<dbReference type="InterPro" id="IPR052337">
    <property type="entry name" value="SAT4-like"/>
</dbReference>
<comment type="caution">
    <text evidence="7">The sequence shown here is derived from an EMBL/GenBank/DDBJ whole genome shotgun (WGS) entry which is preliminary data.</text>
</comment>
<dbReference type="Proteomes" id="UP000813444">
    <property type="component" value="Unassembled WGS sequence"/>
</dbReference>
<dbReference type="AlphaFoldDB" id="A0A8K0SAL7"/>
<evidence type="ECO:0000256" key="4">
    <source>
        <dbReference type="ARBA" id="ARBA00023136"/>
    </source>
</evidence>
<evidence type="ECO:0000256" key="5">
    <source>
        <dbReference type="ARBA" id="ARBA00038359"/>
    </source>
</evidence>
<evidence type="ECO:0000259" key="6">
    <source>
        <dbReference type="Pfam" id="PF20684"/>
    </source>
</evidence>
<keyword evidence="3" id="KW-1133">Transmembrane helix</keyword>
<keyword evidence="8" id="KW-1185">Reference proteome</keyword>
<evidence type="ECO:0000256" key="1">
    <source>
        <dbReference type="ARBA" id="ARBA00004141"/>
    </source>
</evidence>
<keyword evidence="4" id="KW-0472">Membrane</keyword>
<name>A0A8K0SAL7_9HYPO</name>
<sequence>MMMLIKASILLEWVRMFCPTKSGLLWWGCMILLAFDLPFHPSAIIAFNLQCNPHAKMWNRLLPGTCVSDASARSLDIISSVSSVFIDLTILVLPQKVIWGLKLNFRKKLGVASMFAVGVLGITSATFRLETTIRYLSTHDVTYIFSEVVLW</sequence>
<dbReference type="InterPro" id="IPR049326">
    <property type="entry name" value="Rhodopsin_dom_fungi"/>
</dbReference>
<keyword evidence="2" id="KW-0812">Transmembrane</keyword>
<feature type="non-terminal residue" evidence="7">
    <location>
        <position position="151"/>
    </location>
</feature>
<dbReference type="Pfam" id="PF20684">
    <property type="entry name" value="Fung_rhodopsin"/>
    <property type="match status" value="1"/>
</dbReference>
<evidence type="ECO:0000256" key="3">
    <source>
        <dbReference type="ARBA" id="ARBA00022989"/>
    </source>
</evidence>
<dbReference type="PANTHER" id="PTHR33048:SF47">
    <property type="entry name" value="INTEGRAL MEMBRANE PROTEIN-RELATED"/>
    <property type="match status" value="1"/>
</dbReference>
<comment type="similarity">
    <text evidence="5">Belongs to the SAT4 family.</text>
</comment>
<reference evidence="7" key="1">
    <citation type="journal article" date="2021" name="Nat. Commun.">
        <title>Genetic determinants of endophytism in the Arabidopsis root mycobiome.</title>
        <authorList>
            <person name="Mesny F."/>
            <person name="Miyauchi S."/>
            <person name="Thiergart T."/>
            <person name="Pickel B."/>
            <person name="Atanasova L."/>
            <person name="Karlsson M."/>
            <person name="Huettel B."/>
            <person name="Barry K.W."/>
            <person name="Haridas S."/>
            <person name="Chen C."/>
            <person name="Bauer D."/>
            <person name="Andreopoulos W."/>
            <person name="Pangilinan J."/>
            <person name="LaButti K."/>
            <person name="Riley R."/>
            <person name="Lipzen A."/>
            <person name="Clum A."/>
            <person name="Drula E."/>
            <person name="Henrissat B."/>
            <person name="Kohler A."/>
            <person name="Grigoriev I.V."/>
            <person name="Martin F.M."/>
            <person name="Hacquard S."/>
        </authorList>
    </citation>
    <scope>NUCLEOTIDE SEQUENCE</scope>
    <source>
        <strain evidence="7">MPI-CAGE-CH-0235</strain>
    </source>
</reference>
<dbReference type="PANTHER" id="PTHR33048">
    <property type="entry name" value="PTH11-LIKE INTEGRAL MEMBRANE PROTEIN (AFU_ORTHOLOGUE AFUA_5G11245)"/>
    <property type="match status" value="1"/>
</dbReference>